<dbReference type="Proteomes" id="UP000006158">
    <property type="component" value="Chromosome"/>
</dbReference>
<proteinExistence type="predicted"/>
<protein>
    <submittedName>
        <fullName evidence="2">Uncharacterized protein</fullName>
    </submittedName>
</protein>
<dbReference type="EMBL" id="CP001663">
    <property type="protein sequence ID" value="AFP40891.1"/>
    <property type="molecule type" value="Genomic_DNA"/>
</dbReference>
<dbReference type="AlphaFoldDB" id="I7GCH5"/>
<feature type="region of interest" description="Disordered" evidence="1">
    <location>
        <begin position="406"/>
        <end position="458"/>
    </location>
</feature>
<evidence type="ECO:0000313" key="2">
    <source>
        <dbReference type="EMBL" id="AFP40891.1"/>
    </source>
</evidence>
<sequence>MPGPVVADEGVENVGAPSCQADGGGDRPLSFVSFALVVGLGIWVAADRGQRRHVHDSAQSATVALGGVQSSGALSGVSRHWCQAGPGRELVSRSDQCGITDGSEEFGAESKSHAGHTGDHLGEWMAAKSALDVGVGGLDAVIEGNHLPCQISDQPGGHLFAGQTHRLGFHRGHRSPRDRGGVAHTGIGQDFGQPRNTALPNRFGTLVARQQYHPATVLAQLGGSFQGRADRDELLAQPVYCAGAVGHEVGAMAGEHPQLADQVIIGMQNGQVLPAHPRLVGDHPCIFGVGFGLPTAVGRRGLPHRPAGQVPDRFASVGQHRQQQGGIHRGQVHRPQHSLGQLVDFSHELSDRLLIVNQPARQHHLPAVVDHTYPVMLFTDIHSSPHLARRHHTSFRLSANMIPKDNPASISLNKRSHRRSQSAAREVQAGRAASPFKPHQGAGNTHHSHTRPTRVTAQRNCLNNTKKLQLRT</sequence>
<evidence type="ECO:0000313" key="3">
    <source>
        <dbReference type="Proteomes" id="UP000006158"/>
    </source>
</evidence>
<feature type="region of interest" description="Disordered" evidence="1">
    <location>
        <begin position="172"/>
        <end position="195"/>
    </location>
</feature>
<reference evidence="2 3" key="1">
    <citation type="journal article" date="2007" name="Genome Biol.">
        <title>Interrupted coding sequences in Mycobacterium smegmatis: authentic mutations or sequencing errors?</title>
        <authorList>
            <person name="Deshayes C."/>
            <person name="Perrodou E."/>
            <person name="Gallien S."/>
            <person name="Euphrasie D."/>
            <person name="Schaeffer C."/>
            <person name="Van-Dorsselaer A."/>
            <person name="Poch O."/>
            <person name="Lecompte O."/>
            <person name="Reyrat J.M."/>
        </authorList>
    </citation>
    <scope>NUCLEOTIDE SEQUENCE [LARGE SCALE GENOMIC DNA]</scope>
    <source>
        <strain evidence="3">ATCC 700084 / mc(2)155</strain>
    </source>
</reference>
<gene>
    <name evidence="2" type="ordered locus">MSMEI_4437</name>
</gene>
<organism evidence="2 3">
    <name type="scientific">Mycolicibacterium smegmatis (strain ATCC 700084 / mc(2)155)</name>
    <name type="common">Mycobacterium smegmatis</name>
    <dbReference type="NCBI Taxonomy" id="246196"/>
    <lineage>
        <taxon>Bacteria</taxon>
        <taxon>Bacillati</taxon>
        <taxon>Actinomycetota</taxon>
        <taxon>Actinomycetes</taxon>
        <taxon>Mycobacteriales</taxon>
        <taxon>Mycobacteriaceae</taxon>
        <taxon>Mycolicibacterium</taxon>
    </lineage>
</organism>
<evidence type="ECO:0000256" key="1">
    <source>
        <dbReference type="SAM" id="MobiDB-lite"/>
    </source>
</evidence>
<accession>I7GCH5</accession>
<feature type="region of interest" description="Disordered" evidence="1">
    <location>
        <begin position="93"/>
        <end position="119"/>
    </location>
</feature>
<name>I7GCH5_MYCS2</name>
<dbReference type="KEGG" id="msg:MSMEI_4437"/>
<reference evidence="2 3" key="2">
    <citation type="journal article" date="2009" name="Genome Res.">
        <title>Ortho-proteogenomics: multiple proteomes investigation through orthology and a new MS-based protocol.</title>
        <authorList>
            <person name="Gallien S."/>
            <person name="Perrodou E."/>
            <person name="Carapito C."/>
            <person name="Deshayes C."/>
            <person name="Reyrat J.M."/>
            <person name="Van Dorsselaer A."/>
            <person name="Poch O."/>
            <person name="Schaeffer C."/>
            <person name="Lecompte O."/>
        </authorList>
    </citation>
    <scope>NUCLEOTIDE SEQUENCE [LARGE SCALE GENOMIC DNA]</scope>
    <source>
        <strain evidence="3">ATCC 700084 / mc(2)155</strain>
    </source>
</reference>
<feature type="compositionally biased region" description="Basic and acidic residues" evidence="1">
    <location>
        <begin position="108"/>
        <end position="119"/>
    </location>
</feature>
<feature type="region of interest" description="Disordered" evidence="1">
    <location>
        <begin position="1"/>
        <end position="22"/>
    </location>
</feature>